<accession>A0A644YQ73</accession>
<dbReference type="AlphaFoldDB" id="A0A644YQ73"/>
<sequence length="84" mass="9063">MLGNGITVKEVVVSQTVTGTITDIRDIVIDGNTYIYVSLSGKDELYSVKAGDILSILKKKIGDSVTFEYDTTLIGGVYTVTKVE</sequence>
<protein>
    <submittedName>
        <fullName evidence="1">Uncharacterized protein</fullName>
    </submittedName>
</protein>
<proteinExistence type="predicted"/>
<evidence type="ECO:0000313" key="1">
    <source>
        <dbReference type="EMBL" id="MPM28633.1"/>
    </source>
</evidence>
<reference evidence="1" key="1">
    <citation type="submission" date="2019-08" db="EMBL/GenBank/DDBJ databases">
        <authorList>
            <person name="Kucharzyk K."/>
            <person name="Murdoch R.W."/>
            <person name="Higgins S."/>
            <person name="Loffler F."/>
        </authorList>
    </citation>
    <scope>NUCLEOTIDE SEQUENCE</scope>
</reference>
<organism evidence="1">
    <name type="scientific">bioreactor metagenome</name>
    <dbReference type="NCBI Taxonomy" id="1076179"/>
    <lineage>
        <taxon>unclassified sequences</taxon>
        <taxon>metagenomes</taxon>
        <taxon>ecological metagenomes</taxon>
    </lineage>
</organism>
<comment type="caution">
    <text evidence="1">The sequence shown here is derived from an EMBL/GenBank/DDBJ whole genome shotgun (WGS) entry which is preliminary data.</text>
</comment>
<gene>
    <name evidence="1" type="ORF">SDC9_75159</name>
</gene>
<name>A0A644YQ73_9ZZZZ</name>
<dbReference type="EMBL" id="VSSQ01005308">
    <property type="protein sequence ID" value="MPM28633.1"/>
    <property type="molecule type" value="Genomic_DNA"/>
</dbReference>